<dbReference type="SUPFAM" id="SSF50630">
    <property type="entry name" value="Acid proteases"/>
    <property type="match status" value="1"/>
</dbReference>
<dbReference type="InterPro" id="IPR021109">
    <property type="entry name" value="Peptidase_aspartic_dom_sf"/>
</dbReference>
<dbReference type="PANTHER" id="PTHR12917">
    <property type="entry name" value="ASPARTYL PROTEASE DDI-RELATED"/>
    <property type="match status" value="1"/>
</dbReference>
<feature type="compositionally biased region" description="Low complexity" evidence="5">
    <location>
        <begin position="98"/>
        <end position="125"/>
    </location>
</feature>
<dbReference type="Proteomes" id="UP000717585">
    <property type="component" value="Unassembled WGS sequence"/>
</dbReference>
<dbReference type="Gene3D" id="1.10.8.10">
    <property type="entry name" value="DNA helicase RuvA subunit, C-terminal domain"/>
    <property type="match status" value="1"/>
</dbReference>
<dbReference type="Pfam" id="PF00627">
    <property type="entry name" value="UBA"/>
    <property type="match status" value="1"/>
</dbReference>
<feature type="domain" description="UBA" evidence="6">
    <location>
        <begin position="317"/>
        <end position="357"/>
    </location>
</feature>
<evidence type="ECO:0000259" key="6">
    <source>
        <dbReference type="PROSITE" id="PS50030"/>
    </source>
</evidence>
<evidence type="ECO:0000313" key="7">
    <source>
        <dbReference type="EMBL" id="KAG9397596.1"/>
    </source>
</evidence>
<protein>
    <submittedName>
        <fullName evidence="7">Aspartyl protease</fullName>
    </submittedName>
</protein>
<dbReference type="Pfam" id="PF09668">
    <property type="entry name" value="Asp_protease"/>
    <property type="match status" value="1"/>
</dbReference>
<dbReference type="InterPro" id="IPR015940">
    <property type="entry name" value="UBA"/>
</dbReference>
<dbReference type="SUPFAM" id="SSF46934">
    <property type="entry name" value="UBA-like"/>
    <property type="match status" value="1"/>
</dbReference>
<evidence type="ECO:0000313" key="8">
    <source>
        <dbReference type="Proteomes" id="UP000717585"/>
    </source>
</evidence>
<keyword evidence="3" id="KW-0064">Aspartyl protease</keyword>
<comment type="caution">
    <text evidence="7">The sequence shown here is derived from an EMBL/GenBank/DDBJ whole genome shotgun (WGS) entry which is preliminary data.</text>
</comment>
<name>A0A8J6C1H7_9EUKA</name>
<feature type="region of interest" description="Disordered" evidence="5">
    <location>
        <begin position="277"/>
        <end position="315"/>
    </location>
</feature>
<dbReference type="OrthoDB" id="1047367at2759"/>
<sequence length="357" mass="38840">MRITVNRTNATAIEFDLPDVLTAKDLKNLIAEETGFQSAFLHRQGKAIADNTVLNTIDPGKDEVAISMIDTSQLLAPRSNAPARNPSSTTPQARPAAPQYNPQARQQMQQPTPQQQQQQQALQHQRLLDEALTNALEEHPESFIQVCMLYVPVLLDGVECLGFVDTGAQHSILDRDLAKKAGIDHLIDPRLAGKAVGVGQSNIVGKIMSTPIKIGDGYYPTSFAVLESSEGGMAHEIILGLDFMRRHRATVDLGARTLTLMSGATALTIPFLEEQQLPEDKRPKHAAVFSQMPGQPRQRPMPQQQAQQPQQQAVSAAVLEGKVDQLVAMGFDAGRARSALMSTQGDLDRALDFLTSG</sequence>
<proteinExistence type="inferred from homology"/>
<dbReference type="GO" id="GO:0006508">
    <property type="term" value="P:proteolysis"/>
    <property type="evidence" value="ECO:0007669"/>
    <property type="project" value="UniProtKB-KW"/>
</dbReference>
<feature type="compositionally biased region" description="Low complexity" evidence="5">
    <location>
        <begin position="291"/>
        <end position="313"/>
    </location>
</feature>
<dbReference type="GO" id="GO:0004190">
    <property type="term" value="F:aspartic-type endopeptidase activity"/>
    <property type="evidence" value="ECO:0007669"/>
    <property type="project" value="UniProtKB-KW"/>
</dbReference>
<keyword evidence="2 7" id="KW-0645">Protease</keyword>
<feature type="region of interest" description="Disordered" evidence="5">
    <location>
        <begin position="75"/>
        <end position="125"/>
    </location>
</feature>
<keyword evidence="8" id="KW-1185">Reference proteome</keyword>
<dbReference type="CDD" id="cd14291">
    <property type="entry name" value="UBA1_NUB1_like"/>
    <property type="match status" value="1"/>
</dbReference>
<organism evidence="7 8">
    <name type="scientific">Carpediemonas membranifera</name>
    <dbReference type="NCBI Taxonomy" id="201153"/>
    <lineage>
        <taxon>Eukaryota</taxon>
        <taxon>Metamonada</taxon>
        <taxon>Carpediemonas-like organisms</taxon>
        <taxon>Carpediemonas</taxon>
    </lineage>
</organism>
<dbReference type="AlphaFoldDB" id="A0A8J6C1H7"/>
<dbReference type="PANTHER" id="PTHR12917:SF1">
    <property type="entry name" value="AT13091P"/>
    <property type="match status" value="1"/>
</dbReference>
<evidence type="ECO:0000256" key="1">
    <source>
        <dbReference type="ARBA" id="ARBA00009136"/>
    </source>
</evidence>
<evidence type="ECO:0000256" key="3">
    <source>
        <dbReference type="ARBA" id="ARBA00022750"/>
    </source>
</evidence>
<dbReference type="Gene3D" id="2.40.70.10">
    <property type="entry name" value="Acid Proteases"/>
    <property type="match status" value="1"/>
</dbReference>
<reference evidence="7" key="1">
    <citation type="submission" date="2021-05" db="EMBL/GenBank/DDBJ databases">
        <title>A free-living protist that lacks canonical eukaryotic 1 DNA replication and segregation systems.</title>
        <authorList>
            <person name="Salas-Leiva D.E."/>
            <person name="Tromer E.C."/>
            <person name="Curtis B.A."/>
            <person name="Jerlstrom-Hultqvist J."/>
            <person name="Kolisko M."/>
            <person name="Yi Z."/>
            <person name="Salas-Leiva J.S."/>
            <person name="Gallot-Lavallee L."/>
            <person name="Kops G.J.P.L."/>
            <person name="Archibald J.M."/>
            <person name="Simpson A.G.B."/>
            <person name="Roger A.J."/>
        </authorList>
    </citation>
    <scope>NUCLEOTIDE SEQUENCE</scope>
    <source>
        <strain evidence="7">BICM</strain>
    </source>
</reference>
<comment type="similarity">
    <text evidence="1">Belongs to the DDI1 family.</text>
</comment>
<dbReference type="InterPro" id="IPR019103">
    <property type="entry name" value="Peptidase_aspartic_DDI1-type"/>
</dbReference>
<evidence type="ECO:0000256" key="2">
    <source>
        <dbReference type="ARBA" id="ARBA00022670"/>
    </source>
</evidence>
<evidence type="ECO:0000256" key="5">
    <source>
        <dbReference type="SAM" id="MobiDB-lite"/>
    </source>
</evidence>
<dbReference type="InterPro" id="IPR009060">
    <property type="entry name" value="UBA-like_sf"/>
</dbReference>
<dbReference type="PROSITE" id="PS50030">
    <property type="entry name" value="UBA"/>
    <property type="match status" value="1"/>
</dbReference>
<dbReference type="SMART" id="SM00165">
    <property type="entry name" value="UBA"/>
    <property type="match status" value="1"/>
</dbReference>
<evidence type="ECO:0000256" key="4">
    <source>
        <dbReference type="ARBA" id="ARBA00022801"/>
    </source>
</evidence>
<dbReference type="EMBL" id="JAHDYR010000001">
    <property type="protein sequence ID" value="KAG9397596.1"/>
    <property type="molecule type" value="Genomic_DNA"/>
</dbReference>
<gene>
    <name evidence="7" type="ORF">J8273_0726</name>
</gene>
<accession>A0A8J6C1H7</accession>
<keyword evidence="4" id="KW-0378">Hydrolase</keyword>